<evidence type="ECO:0000313" key="1">
    <source>
        <dbReference type="EMBL" id="EMS15368.1"/>
    </source>
</evidence>
<accession>M7X5S5</accession>
<sequence>MINILNFWL</sequence>
<dbReference type="VEuPathDB" id="AmoebaDB:KM1_074980"/>
<name>M7X5S5_ENTHI</name>
<reference evidence="1" key="1">
    <citation type="submission" date="2013-01" db="EMBL/GenBank/DDBJ databases">
        <authorList>
            <person name="Inman J."/>
            <person name="Zafar N."/>
            <person name="Lorenzi H."/>
            <person name="Caler E."/>
        </authorList>
    </citation>
    <scope>NUCLEOTIDE SEQUENCE [LARGE SCALE GENOMIC DNA]</scope>
    <source>
        <strain evidence="1">HM-3:IMSS</strain>
    </source>
</reference>
<proteinExistence type="predicted"/>
<dbReference type="Proteomes" id="UP000030780">
    <property type="component" value="Unassembled WGS sequence"/>
</dbReference>
<dbReference type="EMBL" id="KB637713">
    <property type="protein sequence ID" value="EMS15368.1"/>
    <property type="molecule type" value="Genomic_DNA"/>
</dbReference>
<gene>
    <name evidence="1" type="ORF">KM1_074980</name>
</gene>
<organism evidence="1">
    <name type="scientific">Entamoeba histolytica HM-3:IMSS</name>
    <dbReference type="NCBI Taxonomy" id="885315"/>
    <lineage>
        <taxon>Eukaryota</taxon>
        <taxon>Amoebozoa</taxon>
        <taxon>Evosea</taxon>
        <taxon>Archamoebae</taxon>
        <taxon>Mastigamoebida</taxon>
        <taxon>Entamoebidae</taxon>
        <taxon>Entamoeba</taxon>
    </lineage>
</organism>
<protein>
    <submittedName>
        <fullName evidence="1">Uncharacterized protein</fullName>
    </submittedName>
</protein>